<organism evidence="1 2">
    <name type="scientific">Bythopirellula polymerisocia</name>
    <dbReference type="NCBI Taxonomy" id="2528003"/>
    <lineage>
        <taxon>Bacteria</taxon>
        <taxon>Pseudomonadati</taxon>
        <taxon>Planctomycetota</taxon>
        <taxon>Planctomycetia</taxon>
        <taxon>Pirellulales</taxon>
        <taxon>Lacipirellulaceae</taxon>
        <taxon>Bythopirellula</taxon>
    </lineage>
</organism>
<protein>
    <submittedName>
        <fullName evidence="1">Uncharacterized protein</fullName>
    </submittedName>
</protein>
<sequence length="61" mass="7193">MVGDGEIFYGHFLIFIRAVSLYDTHQWRTELSSLSSQSWYGCIFTQLFVFITESRDYDDTV</sequence>
<gene>
    <name evidence="1" type="ORF">Pla144_06340</name>
</gene>
<evidence type="ECO:0000313" key="1">
    <source>
        <dbReference type="EMBL" id="TWU29854.1"/>
    </source>
</evidence>
<evidence type="ECO:0000313" key="2">
    <source>
        <dbReference type="Proteomes" id="UP000318437"/>
    </source>
</evidence>
<dbReference type="AlphaFoldDB" id="A0A5C6D1Y8"/>
<proteinExistence type="predicted"/>
<name>A0A5C6D1Y8_9BACT</name>
<comment type="caution">
    <text evidence="1">The sequence shown here is derived from an EMBL/GenBank/DDBJ whole genome shotgun (WGS) entry which is preliminary data.</text>
</comment>
<keyword evidence="2" id="KW-1185">Reference proteome</keyword>
<dbReference type="EMBL" id="SJPS01000001">
    <property type="protein sequence ID" value="TWU29854.1"/>
    <property type="molecule type" value="Genomic_DNA"/>
</dbReference>
<dbReference type="Proteomes" id="UP000318437">
    <property type="component" value="Unassembled WGS sequence"/>
</dbReference>
<reference evidence="1 2" key="1">
    <citation type="submission" date="2019-02" db="EMBL/GenBank/DDBJ databases">
        <title>Deep-cultivation of Planctomycetes and their phenomic and genomic characterization uncovers novel biology.</title>
        <authorList>
            <person name="Wiegand S."/>
            <person name="Jogler M."/>
            <person name="Boedeker C."/>
            <person name="Pinto D."/>
            <person name="Vollmers J."/>
            <person name="Rivas-Marin E."/>
            <person name="Kohn T."/>
            <person name="Peeters S.H."/>
            <person name="Heuer A."/>
            <person name="Rast P."/>
            <person name="Oberbeckmann S."/>
            <person name="Bunk B."/>
            <person name="Jeske O."/>
            <person name="Meyerdierks A."/>
            <person name="Storesund J.E."/>
            <person name="Kallscheuer N."/>
            <person name="Luecker S."/>
            <person name="Lage O.M."/>
            <person name="Pohl T."/>
            <person name="Merkel B.J."/>
            <person name="Hornburger P."/>
            <person name="Mueller R.-W."/>
            <person name="Bruemmer F."/>
            <person name="Labrenz M."/>
            <person name="Spormann A.M."/>
            <person name="Op Den Camp H."/>
            <person name="Overmann J."/>
            <person name="Amann R."/>
            <person name="Jetten M.S.M."/>
            <person name="Mascher T."/>
            <person name="Medema M.H."/>
            <person name="Devos D.P."/>
            <person name="Kaster A.-K."/>
            <person name="Ovreas L."/>
            <person name="Rohde M."/>
            <person name="Galperin M.Y."/>
            <person name="Jogler C."/>
        </authorList>
    </citation>
    <scope>NUCLEOTIDE SEQUENCE [LARGE SCALE GENOMIC DNA]</scope>
    <source>
        <strain evidence="1 2">Pla144</strain>
    </source>
</reference>
<accession>A0A5C6D1Y8</accession>